<proteinExistence type="predicted"/>
<dbReference type="PANTHER" id="PTHR32432">
    <property type="entry name" value="CELL DIVISION PROTEIN FTSA-RELATED"/>
    <property type="match status" value="1"/>
</dbReference>
<feature type="domain" description="SHS2" evidence="1">
    <location>
        <begin position="11"/>
        <end position="173"/>
    </location>
</feature>
<reference evidence="2" key="1">
    <citation type="submission" date="2018-05" db="EMBL/GenBank/DDBJ databases">
        <authorList>
            <person name="Lanie J.A."/>
            <person name="Ng W.-L."/>
            <person name="Kazmierczak K.M."/>
            <person name="Andrzejewski T.M."/>
            <person name="Davidsen T.M."/>
            <person name="Wayne K.J."/>
            <person name="Tettelin H."/>
            <person name="Glass J.I."/>
            <person name="Rusch D."/>
            <person name="Podicherti R."/>
            <person name="Tsui H.-C.T."/>
            <person name="Winkler M.E."/>
        </authorList>
    </citation>
    <scope>NUCLEOTIDE SEQUENCE</scope>
</reference>
<dbReference type="PIRSF" id="PIRSF019169">
    <property type="entry name" value="PilM"/>
    <property type="match status" value="1"/>
</dbReference>
<gene>
    <name evidence="2" type="ORF">METZ01_LOCUS125269</name>
</gene>
<dbReference type="AlphaFoldDB" id="A0A381Y609"/>
<accession>A0A381Y609</accession>
<dbReference type="InterPro" id="IPR043129">
    <property type="entry name" value="ATPase_NBD"/>
</dbReference>
<dbReference type="Gene3D" id="3.30.420.40">
    <property type="match status" value="2"/>
</dbReference>
<evidence type="ECO:0000259" key="1">
    <source>
        <dbReference type="SMART" id="SM00842"/>
    </source>
</evidence>
<evidence type="ECO:0000313" key="2">
    <source>
        <dbReference type="EMBL" id="SVA72415.1"/>
    </source>
</evidence>
<protein>
    <recommendedName>
        <fullName evidence="1">SHS2 domain-containing protein</fullName>
    </recommendedName>
</protein>
<dbReference type="Gene3D" id="3.30.1490.300">
    <property type="match status" value="1"/>
</dbReference>
<dbReference type="CDD" id="cd24049">
    <property type="entry name" value="ASKHA_NBD_PilM"/>
    <property type="match status" value="1"/>
</dbReference>
<dbReference type="NCBIfam" id="TIGR01175">
    <property type="entry name" value="pilM"/>
    <property type="match status" value="1"/>
</dbReference>
<organism evidence="2">
    <name type="scientific">marine metagenome</name>
    <dbReference type="NCBI Taxonomy" id="408172"/>
    <lineage>
        <taxon>unclassified sequences</taxon>
        <taxon>metagenomes</taxon>
        <taxon>ecological metagenomes</taxon>
    </lineage>
</organism>
<dbReference type="InterPro" id="IPR003494">
    <property type="entry name" value="SHS2_FtsA"/>
</dbReference>
<dbReference type="SMART" id="SM00842">
    <property type="entry name" value="FtsA"/>
    <property type="match status" value="1"/>
</dbReference>
<dbReference type="PANTHER" id="PTHR32432:SF3">
    <property type="entry name" value="ETHANOLAMINE UTILIZATION PROTEIN EUTJ"/>
    <property type="match status" value="1"/>
</dbReference>
<dbReference type="InterPro" id="IPR005883">
    <property type="entry name" value="PilM"/>
</dbReference>
<dbReference type="InterPro" id="IPR050696">
    <property type="entry name" value="FtsA/MreB"/>
</dbReference>
<dbReference type="EMBL" id="UINC01017460">
    <property type="protein sequence ID" value="SVA72415.1"/>
    <property type="molecule type" value="Genomic_DNA"/>
</dbReference>
<name>A0A381Y609_9ZZZZ</name>
<dbReference type="SUPFAM" id="SSF53067">
    <property type="entry name" value="Actin-like ATPase domain"/>
    <property type="match status" value="2"/>
</dbReference>
<dbReference type="GO" id="GO:0051301">
    <property type="term" value="P:cell division"/>
    <property type="evidence" value="ECO:0007669"/>
    <property type="project" value="InterPro"/>
</dbReference>
<sequence>MSIFSPKRLKAVAVDIGTSSVKVLELDRRGSSYRVGQFAIEPLPRNAVVERGITDVEAVSGAVRQAIKRSKCKRKPAIVAIASSHVVSRTVQLPVGLREAEIEEQVMIEASQHIPHPLEEVNLDYQVVDSSETDGSYLVKITACRKEIIEGYSLVIESAGLEAAVVDVDSFAVERGFAFVTAGMSDALRGKVIALIDFGEVTTRLDIFVDDAAIYDRDHSFGGRILTENIRTRYGISFEEAEAAKLSGDLPENYREDLLEPFKATMAREASRAVEFFVSAGRGYESVDMLFITGGCTRIEGIAEVVQMHTGLPTAVASPFSPSGIKASAILQRQSPLLLKACGLAVRGAG</sequence>
<dbReference type="Pfam" id="PF11104">
    <property type="entry name" value="PilM_2"/>
    <property type="match status" value="1"/>
</dbReference>